<gene>
    <name evidence="4" type="ORF">EHS25_007939</name>
</gene>
<dbReference type="InterPro" id="IPR040442">
    <property type="entry name" value="Pyrv_kinase-like_dom_sf"/>
</dbReference>
<dbReference type="Pfam" id="PF03328">
    <property type="entry name" value="HpcH_HpaI"/>
    <property type="match status" value="1"/>
</dbReference>
<keyword evidence="2" id="KW-0456">Lyase</keyword>
<evidence type="ECO:0000256" key="1">
    <source>
        <dbReference type="ARBA" id="ARBA00022723"/>
    </source>
</evidence>
<proteinExistence type="predicted"/>
<dbReference type="OrthoDB" id="1621678at2759"/>
<dbReference type="EMBL" id="RSCD01000004">
    <property type="protein sequence ID" value="RSH93581.1"/>
    <property type="molecule type" value="Genomic_DNA"/>
</dbReference>
<dbReference type="GO" id="GO:0016832">
    <property type="term" value="F:aldehyde-lyase activity"/>
    <property type="evidence" value="ECO:0007669"/>
    <property type="project" value="TreeGrafter"/>
</dbReference>
<dbReference type="PANTHER" id="PTHR30502">
    <property type="entry name" value="2-KETO-3-DEOXY-L-RHAMNONATE ALDOLASE"/>
    <property type="match status" value="1"/>
</dbReference>
<dbReference type="GO" id="GO:0005737">
    <property type="term" value="C:cytoplasm"/>
    <property type="evidence" value="ECO:0007669"/>
    <property type="project" value="UniProtKB-ARBA"/>
</dbReference>
<keyword evidence="5" id="KW-1185">Reference proteome</keyword>
<evidence type="ECO:0000259" key="3">
    <source>
        <dbReference type="Pfam" id="PF03328"/>
    </source>
</evidence>
<name>A0A427YR70_9TREE</name>
<evidence type="ECO:0000256" key="2">
    <source>
        <dbReference type="ARBA" id="ARBA00023239"/>
    </source>
</evidence>
<feature type="domain" description="HpcH/HpaI aldolase/citrate lyase" evidence="3">
    <location>
        <begin position="36"/>
        <end position="225"/>
    </location>
</feature>
<evidence type="ECO:0000313" key="4">
    <source>
        <dbReference type="EMBL" id="RSH93581.1"/>
    </source>
</evidence>
<dbReference type="InterPro" id="IPR015813">
    <property type="entry name" value="Pyrv/PenolPyrv_kinase-like_dom"/>
</dbReference>
<protein>
    <recommendedName>
        <fullName evidence="3">HpcH/HpaI aldolase/citrate lyase domain-containing protein</fullName>
    </recommendedName>
</protein>
<organism evidence="4 5">
    <name type="scientific">Saitozyma podzolica</name>
    <dbReference type="NCBI Taxonomy" id="1890683"/>
    <lineage>
        <taxon>Eukaryota</taxon>
        <taxon>Fungi</taxon>
        <taxon>Dikarya</taxon>
        <taxon>Basidiomycota</taxon>
        <taxon>Agaricomycotina</taxon>
        <taxon>Tremellomycetes</taxon>
        <taxon>Tremellales</taxon>
        <taxon>Trimorphomycetaceae</taxon>
        <taxon>Saitozyma</taxon>
    </lineage>
</organism>
<dbReference type="AlphaFoldDB" id="A0A427YR70"/>
<dbReference type="PANTHER" id="PTHR30502:SF9">
    <property type="entry name" value="HPCH_HPAI ALDOLASE_CITRATE LYASE DOMAIN-CONTAINING PROTEIN"/>
    <property type="match status" value="1"/>
</dbReference>
<dbReference type="STRING" id="1890683.A0A427YR70"/>
<evidence type="ECO:0000313" key="5">
    <source>
        <dbReference type="Proteomes" id="UP000279259"/>
    </source>
</evidence>
<accession>A0A427YR70</accession>
<keyword evidence="1" id="KW-0479">Metal-binding</keyword>
<dbReference type="FunFam" id="3.20.20.60:FF:000004">
    <property type="entry name" value="5-keto-4-deoxy-D-glucarate aldolase"/>
    <property type="match status" value="1"/>
</dbReference>
<dbReference type="InterPro" id="IPR005000">
    <property type="entry name" value="Aldolase/citrate-lyase_domain"/>
</dbReference>
<sequence length="270" mass="28828">MAINNTYPTPANTTISNPRLRVLNKLKAGETPLTTFLAFPSVRVAQIVALTGLDGVVIDCEHGHIGDDSMHNAVAAISALGVSPLIRIRGISPDIIKRALDTGAHGLLVPMVNNAKEAAEVVKYSKFPPQGLRGQGSAFPAIAHGLTTPEYMLSANQTLLTMVQIETKEGVENVEEIAATPGVDLLFIGPNDLAMSLLGYVPARGDEPVFLEAIEKVISAAKRHGKWGGRMVNNGAMAKENASKYNLFAISGDTKALGNWYLDQIDTFNQ</sequence>
<dbReference type="GO" id="GO:0046872">
    <property type="term" value="F:metal ion binding"/>
    <property type="evidence" value="ECO:0007669"/>
    <property type="project" value="UniProtKB-KW"/>
</dbReference>
<dbReference type="SUPFAM" id="SSF51621">
    <property type="entry name" value="Phosphoenolpyruvate/pyruvate domain"/>
    <property type="match status" value="1"/>
</dbReference>
<dbReference type="Proteomes" id="UP000279259">
    <property type="component" value="Unassembled WGS sequence"/>
</dbReference>
<dbReference type="InterPro" id="IPR050251">
    <property type="entry name" value="HpcH-HpaI_aldolase"/>
</dbReference>
<comment type="caution">
    <text evidence="4">The sequence shown here is derived from an EMBL/GenBank/DDBJ whole genome shotgun (WGS) entry which is preliminary data.</text>
</comment>
<reference evidence="4 5" key="1">
    <citation type="submission" date="2018-11" db="EMBL/GenBank/DDBJ databases">
        <title>Genome sequence of Saitozyma podzolica DSM 27192.</title>
        <authorList>
            <person name="Aliyu H."/>
            <person name="Gorte O."/>
            <person name="Ochsenreither K."/>
        </authorList>
    </citation>
    <scope>NUCLEOTIDE SEQUENCE [LARGE SCALE GENOMIC DNA]</scope>
    <source>
        <strain evidence="4 5">DSM 27192</strain>
    </source>
</reference>
<dbReference type="Gene3D" id="3.20.20.60">
    <property type="entry name" value="Phosphoenolpyruvate-binding domains"/>
    <property type="match status" value="1"/>
</dbReference>